<evidence type="ECO:0000313" key="2">
    <source>
        <dbReference type="EMBL" id="KZO97752.1"/>
    </source>
</evidence>
<dbReference type="OrthoDB" id="3364144at2759"/>
<accession>A0A167NIG8</accession>
<dbReference type="Proteomes" id="UP000076738">
    <property type="component" value="Unassembled WGS sequence"/>
</dbReference>
<gene>
    <name evidence="2" type="ORF">CALVIDRAFT_562653</name>
</gene>
<organism evidence="2 3">
    <name type="scientific">Calocera viscosa (strain TUFC12733)</name>
    <dbReference type="NCBI Taxonomy" id="1330018"/>
    <lineage>
        <taxon>Eukaryota</taxon>
        <taxon>Fungi</taxon>
        <taxon>Dikarya</taxon>
        <taxon>Basidiomycota</taxon>
        <taxon>Agaricomycotina</taxon>
        <taxon>Dacrymycetes</taxon>
        <taxon>Dacrymycetales</taxon>
        <taxon>Dacrymycetaceae</taxon>
        <taxon>Calocera</taxon>
    </lineage>
</organism>
<name>A0A167NIG8_CALVF</name>
<evidence type="ECO:0000256" key="1">
    <source>
        <dbReference type="SAM" id="MobiDB-lite"/>
    </source>
</evidence>
<proteinExistence type="predicted"/>
<dbReference type="EMBL" id="KV417278">
    <property type="protein sequence ID" value="KZO97752.1"/>
    <property type="molecule type" value="Genomic_DNA"/>
</dbReference>
<feature type="compositionally biased region" description="Basic and acidic residues" evidence="1">
    <location>
        <begin position="171"/>
        <end position="181"/>
    </location>
</feature>
<protein>
    <submittedName>
        <fullName evidence="2">Uncharacterized protein</fullName>
    </submittedName>
</protein>
<sequence length="195" mass="21897">MASIQTPIAQTPDQDAIYSDHEQTGVVHPSVLQNEESSLRELRGPEPVTVTGNDYDDKHVFVSAEKRHIVVKHWIIVHPVLVIDIDKIVWIRPASHKVLGFGCHAWGMGLTGIGWARDWHRAFPRGPAWENSFVVKYHDASLGLRAGFTIEDPTKFVETLEKIEPGIMSRSMDERNEHSGQERAGYTKLPEGTGK</sequence>
<reference evidence="2 3" key="1">
    <citation type="journal article" date="2016" name="Mol. Biol. Evol.">
        <title>Comparative Genomics of Early-Diverging Mushroom-Forming Fungi Provides Insights into the Origins of Lignocellulose Decay Capabilities.</title>
        <authorList>
            <person name="Nagy L.G."/>
            <person name="Riley R."/>
            <person name="Tritt A."/>
            <person name="Adam C."/>
            <person name="Daum C."/>
            <person name="Floudas D."/>
            <person name="Sun H."/>
            <person name="Yadav J.S."/>
            <person name="Pangilinan J."/>
            <person name="Larsson K.H."/>
            <person name="Matsuura K."/>
            <person name="Barry K."/>
            <person name="Labutti K."/>
            <person name="Kuo R."/>
            <person name="Ohm R.A."/>
            <person name="Bhattacharya S.S."/>
            <person name="Shirouzu T."/>
            <person name="Yoshinaga Y."/>
            <person name="Martin F.M."/>
            <person name="Grigoriev I.V."/>
            <person name="Hibbett D.S."/>
        </authorList>
    </citation>
    <scope>NUCLEOTIDE SEQUENCE [LARGE SCALE GENOMIC DNA]</scope>
    <source>
        <strain evidence="2 3">TUFC12733</strain>
    </source>
</reference>
<dbReference type="AlphaFoldDB" id="A0A167NIG8"/>
<evidence type="ECO:0000313" key="3">
    <source>
        <dbReference type="Proteomes" id="UP000076738"/>
    </source>
</evidence>
<feature type="region of interest" description="Disordered" evidence="1">
    <location>
        <begin position="168"/>
        <end position="195"/>
    </location>
</feature>
<keyword evidence="3" id="KW-1185">Reference proteome</keyword>